<dbReference type="Pfam" id="PF07728">
    <property type="entry name" value="AAA_5"/>
    <property type="match status" value="1"/>
</dbReference>
<evidence type="ECO:0000256" key="7">
    <source>
        <dbReference type="ARBA" id="ARBA00022987"/>
    </source>
</evidence>
<protein>
    <submittedName>
        <fullName evidence="11">Gas vesicle protein GvpN</fullName>
    </submittedName>
</protein>
<keyword evidence="12" id="KW-1185">Reference proteome</keyword>
<dbReference type="GO" id="GO:0005737">
    <property type="term" value="C:cytoplasm"/>
    <property type="evidence" value="ECO:0007669"/>
    <property type="project" value="UniProtKB-SubCell"/>
</dbReference>
<dbReference type="GO" id="GO:0016887">
    <property type="term" value="F:ATP hydrolysis activity"/>
    <property type="evidence" value="ECO:0007669"/>
    <property type="project" value="InterPro"/>
</dbReference>
<evidence type="ECO:0000313" key="12">
    <source>
        <dbReference type="Proteomes" id="UP000184315"/>
    </source>
</evidence>
<feature type="domain" description="AAA+ ATPase" evidence="10">
    <location>
        <begin position="31"/>
        <end position="199"/>
    </location>
</feature>
<dbReference type="CDD" id="cd00009">
    <property type="entry name" value="AAA"/>
    <property type="match status" value="1"/>
</dbReference>
<gene>
    <name evidence="11" type="primary">gvpN</name>
    <name evidence="11" type="ORF">PL9214290355</name>
</gene>
<keyword evidence="3" id="KW-0963">Cytoplasm</keyword>
<proteinExistence type="inferred from homology"/>
<dbReference type="InterPro" id="IPR011704">
    <property type="entry name" value="ATPase_dyneun-rel_AAA"/>
</dbReference>
<keyword evidence="4" id="KW-0547">Nucleotide-binding</keyword>
<dbReference type="Gene3D" id="3.40.50.300">
    <property type="entry name" value="P-loop containing nucleotide triphosphate hydrolases"/>
    <property type="match status" value="1"/>
</dbReference>
<evidence type="ECO:0000256" key="9">
    <source>
        <dbReference type="ARBA" id="ARBA00049360"/>
    </source>
</evidence>
<dbReference type="AlphaFoldDB" id="A0A1J1LFT3"/>
<keyword evidence="7" id="KW-0304">Gas vesicle</keyword>
<dbReference type="InterPro" id="IPR050764">
    <property type="entry name" value="CbbQ/NirQ/NorQ/GpvN"/>
</dbReference>
<keyword evidence="5" id="KW-0378">Hydrolase</keyword>
<evidence type="ECO:0000256" key="6">
    <source>
        <dbReference type="ARBA" id="ARBA00022840"/>
    </source>
</evidence>
<comment type="subcellular location">
    <subcellularLocation>
        <location evidence="1">Cytoplasm</location>
    </subcellularLocation>
    <subcellularLocation>
        <location evidence="8">Gas vesicle</location>
    </subcellularLocation>
</comment>
<dbReference type="InterPro" id="IPR003593">
    <property type="entry name" value="AAA+_ATPase"/>
</dbReference>
<dbReference type="GO" id="GO:0005524">
    <property type="term" value="F:ATP binding"/>
    <property type="evidence" value="ECO:0007669"/>
    <property type="project" value="UniProtKB-KW"/>
</dbReference>
<dbReference type="NCBIfam" id="TIGR02640">
    <property type="entry name" value="gas_vesic_GvpN"/>
    <property type="match status" value="1"/>
</dbReference>
<comment type="similarity">
    <text evidence="2">Belongs to the CbbQ/NirQ/NorQ/GpvN family.</text>
</comment>
<dbReference type="Proteomes" id="UP000184315">
    <property type="component" value="Unassembled WGS sequence"/>
</dbReference>
<dbReference type="SMART" id="SM00382">
    <property type="entry name" value="AAA"/>
    <property type="match status" value="1"/>
</dbReference>
<sequence length="393" mass="44416">MTTVLQARPKGFVNTPALEQLTIRGLRYLHSGFSLHLRGPAGTGKTTIAMHLADLLNRPIVLIFGDDELQSSDLIGNQLGYTRKKVVDNFIHSVVKLEDEFRQNWVDSRLTLACKEGFTLVYDEFNRSHPEANNVLLSALEERLLVLPPSNNNSEYIRVHPHFRAILTSNPEEYCGVHATQDALLDRLITIDMPEPDEETQQEILVQKIGISSEDAQKIIKLIKIYLEITTPKQAIQPVQDGKYLRAPINKLSGLRPGLMISKICHEHDITIEADSQDFIDVCADVLLSRTALPSIESRRKLEKVIKILLTDGDTSEQNSLLLLEALLTENNDLEIEEKVYEYLQQSTGARVSEIEVALGLNRVQTTNVLRSLLKQGYLKQQDNRFFAVQKEN</sequence>
<evidence type="ECO:0000256" key="3">
    <source>
        <dbReference type="ARBA" id="ARBA00022490"/>
    </source>
</evidence>
<evidence type="ECO:0000256" key="8">
    <source>
        <dbReference type="ARBA" id="ARBA00035108"/>
    </source>
</evidence>
<dbReference type="InterPro" id="IPR013462">
    <property type="entry name" value="Gas-vesicle_GvpN"/>
</dbReference>
<dbReference type="InterPro" id="IPR027417">
    <property type="entry name" value="P-loop_NTPase"/>
</dbReference>
<evidence type="ECO:0000313" key="11">
    <source>
        <dbReference type="EMBL" id="CUR30764.1"/>
    </source>
</evidence>
<dbReference type="GO" id="GO:0031411">
    <property type="term" value="C:gas vesicle"/>
    <property type="evidence" value="ECO:0007669"/>
    <property type="project" value="UniProtKB-SubCell"/>
</dbReference>
<reference evidence="12" key="1">
    <citation type="submission" date="2015-10" db="EMBL/GenBank/DDBJ databases">
        <authorList>
            <person name="Regsiter A."/>
            <person name="william w."/>
        </authorList>
    </citation>
    <scope>NUCLEOTIDE SEQUENCE [LARGE SCALE GENOMIC DNA]</scope>
</reference>
<comment type="catalytic activity">
    <reaction evidence="9">
        <text>ATP + H2O = ADP + phosphate + H(+)</text>
        <dbReference type="Rhea" id="RHEA:13065"/>
        <dbReference type="ChEBI" id="CHEBI:15377"/>
        <dbReference type="ChEBI" id="CHEBI:15378"/>
        <dbReference type="ChEBI" id="CHEBI:30616"/>
        <dbReference type="ChEBI" id="CHEBI:43474"/>
        <dbReference type="ChEBI" id="CHEBI:456216"/>
    </reaction>
</comment>
<evidence type="ECO:0000256" key="2">
    <source>
        <dbReference type="ARBA" id="ARBA00009417"/>
    </source>
</evidence>
<dbReference type="SUPFAM" id="SSF52540">
    <property type="entry name" value="P-loop containing nucleoside triphosphate hydrolases"/>
    <property type="match status" value="1"/>
</dbReference>
<name>A0A1J1LFT3_9CYAN</name>
<dbReference type="GO" id="GO:0031412">
    <property type="term" value="P:gas vesicle organization"/>
    <property type="evidence" value="ECO:0007669"/>
    <property type="project" value="InterPro"/>
</dbReference>
<dbReference type="EMBL" id="CZDF01000132">
    <property type="protein sequence ID" value="CUR30764.1"/>
    <property type="molecule type" value="Genomic_DNA"/>
</dbReference>
<keyword evidence="6" id="KW-0067">ATP-binding</keyword>
<dbReference type="OrthoDB" id="9808317at2"/>
<dbReference type="RefSeq" id="WP_072717740.1">
    <property type="nucleotide sequence ID" value="NZ_LN889782.1"/>
</dbReference>
<dbReference type="PANTHER" id="PTHR42759:SF1">
    <property type="entry name" value="MAGNESIUM-CHELATASE SUBUNIT CHLD"/>
    <property type="match status" value="1"/>
</dbReference>
<evidence type="ECO:0000256" key="4">
    <source>
        <dbReference type="ARBA" id="ARBA00022741"/>
    </source>
</evidence>
<accession>A0A1J1LFT3</accession>
<dbReference type="STRING" id="671072.PL9214290355"/>
<evidence type="ECO:0000256" key="1">
    <source>
        <dbReference type="ARBA" id="ARBA00004496"/>
    </source>
</evidence>
<organism evidence="11 12">
    <name type="scientific">Planktothrix tepida PCC 9214</name>
    <dbReference type="NCBI Taxonomy" id="671072"/>
    <lineage>
        <taxon>Bacteria</taxon>
        <taxon>Bacillati</taxon>
        <taxon>Cyanobacteriota</taxon>
        <taxon>Cyanophyceae</taxon>
        <taxon>Oscillatoriophycideae</taxon>
        <taxon>Oscillatoriales</taxon>
        <taxon>Microcoleaceae</taxon>
        <taxon>Planktothrix</taxon>
    </lineage>
</organism>
<dbReference type="PANTHER" id="PTHR42759">
    <property type="entry name" value="MOXR FAMILY PROTEIN"/>
    <property type="match status" value="1"/>
</dbReference>
<evidence type="ECO:0000259" key="10">
    <source>
        <dbReference type="SMART" id="SM00382"/>
    </source>
</evidence>
<evidence type="ECO:0000256" key="5">
    <source>
        <dbReference type="ARBA" id="ARBA00022801"/>
    </source>
</evidence>